<protein>
    <recommendedName>
        <fullName evidence="7">tRNA (guanosine(18)-2'-O)-methyltransferase</fullName>
        <ecNumber evidence="7">2.1.1.34</ecNumber>
    </recommendedName>
    <alternativeName>
        <fullName evidence="7">tRNA [Gm18] methyltransferase</fullName>
    </alternativeName>
</protein>
<dbReference type="EMBL" id="CP001804">
    <property type="protein sequence ID" value="ACY16928.1"/>
    <property type="molecule type" value="Genomic_DNA"/>
</dbReference>
<dbReference type="PANTHER" id="PTHR43453:SF1">
    <property type="entry name" value="TRNA_RRNA METHYLTRANSFERASE SPOU TYPE DOMAIN-CONTAINING PROTEIN"/>
    <property type="match status" value="1"/>
</dbReference>
<dbReference type="HOGENOM" id="CLU_021322_4_1_7"/>
<keyword evidence="5 7" id="KW-0819">tRNA processing</keyword>
<comment type="similarity">
    <text evidence="7">Belongs to the class IV-like SAM-binding methyltransferase superfamily. RNA methyltransferase TrmH family.</text>
</comment>
<dbReference type="STRING" id="502025.Hoch_4434"/>
<dbReference type="eggNOG" id="COG0566">
    <property type="taxonomic scope" value="Bacteria"/>
</dbReference>
<dbReference type="InterPro" id="IPR029026">
    <property type="entry name" value="tRNA_m1G_MTases_N"/>
</dbReference>
<sequence>MSRSVKPNVDNLIRQYGPERIIEALRPFVTDERAARIDSVLSARLSGLTVAIENLHDPHNGAAVVRSVEAVGLTSLHVAEPIERFQFSPAVAIGSEKWIRVLRHQGFTACARILRGAGFRMYAACPDAEMSMDDIDVSQPSAVVFGNEHEGLSRRAIDACDAKVAIPMHGFTQSLNLSVSVAVSIFQLAARRRALLGRLGDLEDQERAILQARWYSLSVRGVQSILERVVS</sequence>
<name>D0LNM3_HALO1</name>
<keyword evidence="3 7" id="KW-0808">Transferase</keyword>
<dbReference type="EC" id="2.1.1.34" evidence="7"/>
<evidence type="ECO:0000256" key="7">
    <source>
        <dbReference type="HAMAP-Rule" id="MF_02060"/>
    </source>
</evidence>
<evidence type="ECO:0000256" key="4">
    <source>
        <dbReference type="ARBA" id="ARBA00022691"/>
    </source>
</evidence>
<dbReference type="CDD" id="cd18092">
    <property type="entry name" value="SpoU-like_TrmH"/>
    <property type="match status" value="1"/>
</dbReference>
<reference evidence="9 10" key="1">
    <citation type="journal article" date="2010" name="Stand. Genomic Sci.">
        <title>Complete genome sequence of Haliangium ochraceum type strain (SMP-2).</title>
        <authorList>
            <consortium name="US DOE Joint Genome Institute (JGI-PGF)"/>
            <person name="Ivanova N."/>
            <person name="Daum C."/>
            <person name="Lang E."/>
            <person name="Abt B."/>
            <person name="Kopitz M."/>
            <person name="Saunders E."/>
            <person name="Lapidus A."/>
            <person name="Lucas S."/>
            <person name="Glavina Del Rio T."/>
            <person name="Nolan M."/>
            <person name="Tice H."/>
            <person name="Copeland A."/>
            <person name="Cheng J.F."/>
            <person name="Chen F."/>
            <person name="Bruce D."/>
            <person name="Goodwin L."/>
            <person name="Pitluck S."/>
            <person name="Mavromatis K."/>
            <person name="Pati A."/>
            <person name="Mikhailova N."/>
            <person name="Chen A."/>
            <person name="Palaniappan K."/>
            <person name="Land M."/>
            <person name="Hauser L."/>
            <person name="Chang Y.J."/>
            <person name="Jeffries C.D."/>
            <person name="Detter J.C."/>
            <person name="Brettin T."/>
            <person name="Rohde M."/>
            <person name="Goker M."/>
            <person name="Bristow J."/>
            <person name="Markowitz V."/>
            <person name="Eisen J.A."/>
            <person name="Hugenholtz P."/>
            <person name="Kyrpides N.C."/>
            <person name="Klenk H.P."/>
        </authorList>
    </citation>
    <scope>NUCLEOTIDE SEQUENCE [LARGE SCALE GENOMIC DNA]</scope>
    <source>
        <strain evidence="10">DSM 14365 / CIP 107738 / JCM 11303 / AJ 13395 / SMP-2</strain>
    </source>
</reference>
<dbReference type="GO" id="GO:0000049">
    <property type="term" value="F:tRNA binding"/>
    <property type="evidence" value="ECO:0007669"/>
    <property type="project" value="UniProtKB-UniRule"/>
</dbReference>
<dbReference type="InterPro" id="IPR033671">
    <property type="entry name" value="TrmH"/>
</dbReference>
<dbReference type="Gene3D" id="3.40.1280.10">
    <property type="match status" value="1"/>
</dbReference>
<evidence type="ECO:0000256" key="3">
    <source>
        <dbReference type="ARBA" id="ARBA00022679"/>
    </source>
</evidence>
<evidence type="ECO:0000256" key="2">
    <source>
        <dbReference type="ARBA" id="ARBA00022603"/>
    </source>
</evidence>
<comment type="catalytic activity">
    <reaction evidence="7">
        <text>guanosine(18) in tRNA + S-adenosyl-L-methionine = 2'-O-methylguanosine(18) in tRNA + S-adenosyl-L-homocysteine + H(+)</text>
        <dbReference type="Rhea" id="RHEA:20077"/>
        <dbReference type="Rhea" id="RHEA-COMP:10190"/>
        <dbReference type="Rhea" id="RHEA-COMP:10192"/>
        <dbReference type="ChEBI" id="CHEBI:15378"/>
        <dbReference type="ChEBI" id="CHEBI:57856"/>
        <dbReference type="ChEBI" id="CHEBI:59789"/>
        <dbReference type="ChEBI" id="CHEBI:74269"/>
        <dbReference type="ChEBI" id="CHEBI:74445"/>
        <dbReference type="EC" id="2.1.1.34"/>
    </reaction>
</comment>
<feature type="domain" description="tRNA/rRNA methyltransferase SpoU type" evidence="8">
    <location>
        <begin position="48"/>
        <end position="185"/>
    </location>
</feature>
<dbReference type="Proteomes" id="UP000001880">
    <property type="component" value="Chromosome"/>
</dbReference>
<dbReference type="KEGG" id="hoh:Hoch_4434"/>
<dbReference type="AlphaFoldDB" id="D0LNM3"/>
<dbReference type="HAMAP" id="MF_02060">
    <property type="entry name" value="tRNA_methyltr_TrmH"/>
    <property type="match status" value="1"/>
</dbReference>
<evidence type="ECO:0000256" key="1">
    <source>
        <dbReference type="ARBA" id="ARBA00022555"/>
    </source>
</evidence>
<evidence type="ECO:0000256" key="5">
    <source>
        <dbReference type="ARBA" id="ARBA00022694"/>
    </source>
</evidence>
<feature type="binding site" evidence="7">
    <location>
        <position position="166"/>
    </location>
    <ligand>
        <name>S-adenosyl-L-methionine</name>
        <dbReference type="ChEBI" id="CHEBI:59789"/>
    </ligand>
</feature>
<evidence type="ECO:0000259" key="8">
    <source>
        <dbReference type="Pfam" id="PF00588"/>
    </source>
</evidence>
<keyword evidence="6 7" id="KW-0694">RNA-binding</keyword>
<comment type="function">
    <text evidence="7">Catalyzes the 2'-O methylation of guanosine at position 18 in tRNA.</text>
</comment>
<evidence type="ECO:0000313" key="9">
    <source>
        <dbReference type="EMBL" id="ACY16928.1"/>
    </source>
</evidence>
<dbReference type="Pfam" id="PF00588">
    <property type="entry name" value="SpoU_methylase"/>
    <property type="match status" value="1"/>
</dbReference>
<evidence type="ECO:0000313" key="10">
    <source>
        <dbReference type="Proteomes" id="UP000001880"/>
    </source>
</evidence>
<dbReference type="InterPro" id="IPR029028">
    <property type="entry name" value="Alpha/beta_knot_MTases"/>
</dbReference>
<accession>D0LNM3</accession>
<feature type="binding site" evidence="7">
    <location>
        <position position="175"/>
    </location>
    <ligand>
        <name>S-adenosyl-L-methionine</name>
        <dbReference type="ChEBI" id="CHEBI:59789"/>
    </ligand>
</feature>
<comment type="caution">
    <text evidence="7">Lacks conserved residue(s) required for the propagation of feature annotation.</text>
</comment>
<organism evidence="9 10">
    <name type="scientific">Haliangium ochraceum (strain DSM 14365 / JCM 11303 / SMP-2)</name>
    <dbReference type="NCBI Taxonomy" id="502025"/>
    <lineage>
        <taxon>Bacteria</taxon>
        <taxon>Pseudomonadati</taxon>
        <taxon>Myxococcota</taxon>
        <taxon>Polyangia</taxon>
        <taxon>Haliangiales</taxon>
        <taxon>Kofleriaceae</taxon>
        <taxon>Haliangium</taxon>
    </lineage>
</organism>
<dbReference type="OrthoDB" id="9785673at2"/>
<dbReference type="SUPFAM" id="SSF75217">
    <property type="entry name" value="alpha/beta knot"/>
    <property type="match status" value="1"/>
</dbReference>
<dbReference type="PANTHER" id="PTHR43453">
    <property type="entry name" value="RRNA METHYLASE-LIKE"/>
    <property type="match status" value="1"/>
</dbReference>
<keyword evidence="2 7" id="KW-0489">Methyltransferase</keyword>
<keyword evidence="1 7" id="KW-0820">tRNA-binding</keyword>
<dbReference type="GO" id="GO:0002938">
    <property type="term" value="P:tRNA guanine ribose methylation"/>
    <property type="evidence" value="ECO:0007669"/>
    <property type="project" value="UniProtKB-UniRule"/>
</dbReference>
<dbReference type="InterPro" id="IPR001537">
    <property type="entry name" value="SpoU_MeTrfase"/>
</dbReference>
<gene>
    <name evidence="7" type="primary">trmH</name>
    <name evidence="9" type="ordered locus">Hoch_4434</name>
</gene>
<dbReference type="GO" id="GO:0141100">
    <property type="term" value="F:tRNA (guanine(18)-2'-O)-methyltransferase activity"/>
    <property type="evidence" value="ECO:0007669"/>
    <property type="project" value="UniProtKB-UniRule"/>
</dbReference>
<keyword evidence="4 7" id="KW-0949">S-adenosyl-L-methionine</keyword>
<proteinExistence type="inferred from homology"/>
<evidence type="ECO:0000256" key="6">
    <source>
        <dbReference type="ARBA" id="ARBA00022884"/>
    </source>
</evidence>
<keyword evidence="10" id="KW-1185">Reference proteome</keyword>